<keyword evidence="2" id="KW-1185">Reference proteome</keyword>
<proteinExistence type="predicted"/>
<comment type="caution">
    <text evidence="1">The sequence shown here is derived from an EMBL/GenBank/DDBJ whole genome shotgun (WGS) entry which is preliminary data.</text>
</comment>
<accession>A0AAV6TPP8</accession>
<dbReference type="Proteomes" id="UP000827092">
    <property type="component" value="Unassembled WGS sequence"/>
</dbReference>
<sequence>NGIRPVDDEVRAIRNAPTPTNVDHRPLVTLFSEKKPVPPMANSRIQRWALTLSAYTYTVRYRPGLQNGNADACSRLPLQTGFKDPPLPVEFVLQLERVDLGPVSSG</sequence>
<dbReference type="AlphaFoldDB" id="A0AAV6TPP8"/>
<dbReference type="InterPro" id="IPR050951">
    <property type="entry name" value="Retrovirus_Pol_polyprotein"/>
</dbReference>
<evidence type="ECO:0000313" key="1">
    <source>
        <dbReference type="EMBL" id="KAG8173613.1"/>
    </source>
</evidence>
<gene>
    <name evidence="1" type="ORF">JTE90_006536</name>
</gene>
<dbReference type="EMBL" id="JAFNEN010001601">
    <property type="protein sequence ID" value="KAG8173613.1"/>
    <property type="molecule type" value="Genomic_DNA"/>
</dbReference>
<feature type="non-terminal residue" evidence="1">
    <location>
        <position position="1"/>
    </location>
</feature>
<dbReference type="PANTHER" id="PTHR37984:SF5">
    <property type="entry name" value="PROTEIN NYNRIN-LIKE"/>
    <property type="match status" value="1"/>
</dbReference>
<dbReference type="PANTHER" id="PTHR37984">
    <property type="entry name" value="PROTEIN CBG26694"/>
    <property type="match status" value="1"/>
</dbReference>
<reference evidence="1 2" key="1">
    <citation type="journal article" date="2022" name="Nat. Ecol. Evol.">
        <title>A masculinizing supergene underlies an exaggerated male reproductive morph in a spider.</title>
        <authorList>
            <person name="Hendrickx F."/>
            <person name="De Corte Z."/>
            <person name="Sonet G."/>
            <person name="Van Belleghem S.M."/>
            <person name="Kostlbacher S."/>
            <person name="Vangestel C."/>
        </authorList>
    </citation>
    <scope>NUCLEOTIDE SEQUENCE [LARGE SCALE GENOMIC DNA]</scope>
    <source>
        <strain evidence="1">W744_W776</strain>
    </source>
</reference>
<name>A0AAV6TPP8_9ARAC</name>
<organism evidence="1 2">
    <name type="scientific">Oedothorax gibbosus</name>
    <dbReference type="NCBI Taxonomy" id="931172"/>
    <lineage>
        <taxon>Eukaryota</taxon>
        <taxon>Metazoa</taxon>
        <taxon>Ecdysozoa</taxon>
        <taxon>Arthropoda</taxon>
        <taxon>Chelicerata</taxon>
        <taxon>Arachnida</taxon>
        <taxon>Araneae</taxon>
        <taxon>Araneomorphae</taxon>
        <taxon>Entelegynae</taxon>
        <taxon>Araneoidea</taxon>
        <taxon>Linyphiidae</taxon>
        <taxon>Erigoninae</taxon>
        <taxon>Oedothorax</taxon>
    </lineage>
</organism>
<evidence type="ECO:0008006" key="3">
    <source>
        <dbReference type="Google" id="ProtNLM"/>
    </source>
</evidence>
<evidence type="ECO:0000313" key="2">
    <source>
        <dbReference type="Proteomes" id="UP000827092"/>
    </source>
</evidence>
<protein>
    <recommendedName>
        <fullName evidence="3">Reverse transcriptase</fullName>
    </recommendedName>
</protein>